<feature type="region of interest" description="Disordered" evidence="3">
    <location>
        <begin position="555"/>
        <end position="590"/>
    </location>
</feature>
<gene>
    <name evidence="5" type="ORF">Plil01_000560400</name>
</gene>
<dbReference type="GO" id="GO:0003682">
    <property type="term" value="F:chromatin binding"/>
    <property type="evidence" value="ECO:0007669"/>
    <property type="project" value="TreeGrafter"/>
</dbReference>
<evidence type="ECO:0000259" key="4">
    <source>
        <dbReference type="Pfam" id="PF00856"/>
    </source>
</evidence>
<dbReference type="Gene3D" id="2.170.270.10">
    <property type="entry name" value="SET domain"/>
    <property type="match status" value="1"/>
</dbReference>
<name>A0A9W6TIR8_9STRA</name>
<evidence type="ECO:0000256" key="1">
    <source>
        <dbReference type="ARBA" id="ARBA00023015"/>
    </source>
</evidence>
<keyword evidence="1" id="KW-0805">Transcription regulation</keyword>
<feature type="domain" description="SET" evidence="4">
    <location>
        <begin position="650"/>
        <end position="718"/>
    </location>
</feature>
<protein>
    <submittedName>
        <fullName evidence="5">Unnamed protein product</fullName>
    </submittedName>
</protein>
<proteinExistence type="predicted"/>
<dbReference type="PANTHER" id="PTHR45747:SF4">
    <property type="entry name" value="HISTONE-LYSINE N-METHYLTRANSFERASE E(Z)"/>
    <property type="match status" value="1"/>
</dbReference>
<dbReference type="AlphaFoldDB" id="A0A9W6TIR8"/>
<comment type="caution">
    <text evidence="5">The sequence shown here is derived from an EMBL/GenBank/DDBJ whole genome shotgun (WGS) entry which is preliminary data.</text>
</comment>
<reference evidence="5" key="1">
    <citation type="submission" date="2023-04" db="EMBL/GenBank/DDBJ databases">
        <title>Phytophthora lilii NBRC 32176.</title>
        <authorList>
            <person name="Ichikawa N."/>
            <person name="Sato H."/>
            <person name="Tonouchi N."/>
        </authorList>
    </citation>
    <scope>NUCLEOTIDE SEQUENCE</scope>
    <source>
        <strain evidence="5">NBRC 32176</strain>
    </source>
</reference>
<sequence>MPREKSKSEAAPSVLTTPLDNDYQRDFLSRSLRNSWLSCHRCVGTFLFDNSIMCTGIHDATSLNVIDLHQLRRNNALKTGKAANSDEVGGARPSISGPDLPAVERLDRFRIPMTSIVTARLCRFNVRGVSFQIGRGDGVARERYVSSLIQVNHIEVIQPLRKYTTSIGVRANYRVEDDPILRYTASTRPSSAGAGGEVAKKYALRIGNVADEEVVKYMLRLVVARLGDSEQVFQALKTELNFSQAYTAYSKLKKLHDSRQRASARLDRAEALSRDGAHAADAEITAIVNLMEQSCLSRSSRAKTLSRCLQPPIFNLESSILDSLVDSATLEMAALGLRSTDSYGELVDVYCGSFCRMCYMYACHEHGGDHPLPARRVDPVYPRIRSPPPTTQPIDGENAACSMEVSDANVVYVGSGENGEAGLDTAASTKSSAQNASGWGSDVDMSDASEQQLQEKKKTAVADPSEYIDASHISLTASKMRSFLSKHGVCSKQCWKNGDSAAESVSDNRRRELSTAEVGVIRKLRETMGDNSCLLAAIVDSASCIELHEFIKQEQASDPRAMSDSGGRSSRRMRNWAPGRRSGGSNHELLQRTRNQRLQDRGTENHDELAVATVAHTVLHSARVRSTCGNVNVIRSKHKRLGMGFSSIHGYGMYAREAIACNEFVYEYTGAMLSQDEAERRGLIYDKMEMSYLFDLNEDAVLDALRSGNKSKFINHDGRLQTARRKWRICFQEVLS</sequence>
<keyword evidence="2" id="KW-0804">Transcription</keyword>
<dbReference type="EMBL" id="BSXW01000238">
    <property type="protein sequence ID" value="GMF15995.1"/>
    <property type="molecule type" value="Genomic_DNA"/>
</dbReference>
<dbReference type="GO" id="GO:0046976">
    <property type="term" value="F:histone H3K27 methyltransferase activity"/>
    <property type="evidence" value="ECO:0007669"/>
    <property type="project" value="TreeGrafter"/>
</dbReference>
<dbReference type="InterPro" id="IPR045318">
    <property type="entry name" value="EZH1/2-like"/>
</dbReference>
<dbReference type="SUPFAM" id="SSF82199">
    <property type="entry name" value="SET domain"/>
    <property type="match status" value="1"/>
</dbReference>
<feature type="compositionally biased region" description="Polar residues" evidence="3">
    <location>
        <begin position="426"/>
        <end position="438"/>
    </location>
</feature>
<dbReference type="InterPro" id="IPR046341">
    <property type="entry name" value="SET_dom_sf"/>
</dbReference>
<evidence type="ECO:0000313" key="5">
    <source>
        <dbReference type="EMBL" id="GMF15995.1"/>
    </source>
</evidence>
<dbReference type="GO" id="GO:0005634">
    <property type="term" value="C:nucleus"/>
    <property type="evidence" value="ECO:0007669"/>
    <property type="project" value="TreeGrafter"/>
</dbReference>
<dbReference type="Pfam" id="PF00856">
    <property type="entry name" value="SET"/>
    <property type="match status" value="1"/>
</dbReference>
<organism evidence="5 6">
    <name type="scientific">Phytophthora lilii</name>
    <dbReference type="NCBI Taxonomy" id="2077276"/>
    <lineage>
        <taxon>Eukaryota</taxon>
        <taxon>Sar</taxon>
        <taxon>Stramenopiles</taxon>
        <taxon>Oomycota</taxon>
        <taxon>Peronosporomycetes</taxon>
        <taxon>Peronosporales</taxon>
        <taxon>Peronosporaceae</taxon>
        <taxon>Phytophthora</taxon>
    </lineage>
</organism>
<evidence type="ECO:0000313" key="6">
    <source>
        <dbReference type="Proteomes" id="UP001165083"/>
    </source>
</evidence>
<feature type="region of interest" description="Disordered" evidence="3">
    <location>
        <begin position="423"/>
        <end position="452"/>
    </location>
</feature>
<accession>A0A9W6TIR8</accession>
<dbReference type="GO" id="GO:0031507">
    <property type="term" value="P:heterochromatin formation"/>
    <property type="evidence" value="ECO:0007669"/>
    <property type="project" value="TreeGrafter"/>
</dbReference>
<evidence type="ECO:0000256" key="3">
    <source>
        <dbReference type="SAM" id="MobiDB-lite"/>
    </source>
</evidence>
<dbReference type="OrthoDB" id="6141102at2759"/>
<dbReference type="PANTHER" id="PTHR45747">
    <property type="entry name" value="HISTONE-LYSINE N-METHYLTRANSFERASE E(Z)"/>
    <property type="match status" value="1"/>
</dbReference>
<evidence type="ECO:0000256" key="2">
    <source>
        <dbReference type="ARBA" id="ARBA00023163"/>
    </source>
</evidence>
<dbReference type="Proteomes" id="UP001165083">
    <property type="component" value="Unassembled WGS sequence"/>
</dbReference>
<keyword evidence="6" id="KW-1185">Reference proteome</keyword>
<dbReference type="InterPro" id="IPR001214">
    <property type="entry name" value="SET_dom"/>
</dbReference>